<keyword evidence="5" id="KW-1185">Reference proteome</keyword>
<evidence type="ECO:0000313" key="4">
    <source>
        <dbReference type="EMBL" id="PTN07451.1"/>
    </source>
</evidence>
<dbReference type="PANTHER" id="PTHR31151:SF0">
    <property type="entry name" value="PROLINE-TRNA LIGASE (DUF1680)"/>
    <property type="match status" value="1"/>
</dbReference>
<feature type="domain" description="Non-reducing end beta-L-arabinofuranosidase-like GH127 middle" evidence="3">
    <location>
        <begin position="447"/>
        <end position="542"/>
    </location>
</feature>
<sequence length="801" mass="90878">MRMKQINPVFDGRRIIASLVLACVMMVSCKPGTAEKTMTTGGPEIVGFKVLSFPLDDVRLKDGPYQHATRLDEQTLLTYQPDRFLSKFRKEAGLQPKAESYEGWEGESLAGHSLGHYLTALTFMYQTTGNEEFRKRANYIVDELAECQQAVGTGYVGAFENGEKVLSEQVAKGIIKAQGFNLNGLWSPFYTIHKIMDGLYHVYKYVGNQRALDVEQKLGDWVGTIVQNLTDEQRQQMLNCEFGGMNEAFADLYGATGDEKYLTLSYKFKHDAIIDPIVGGVDILAGKHCNTQVPKFVGLARRYELTGDSADFRGAVNFWNMMVHHHAYVAGNFDNYEYLGEPDQLNDQLSNSTAETCCVYNMLKLSRHLFEWTASAEVMDYYERALINHILSSQHPETGHVIYNLSLDMGGFKEYQDPYGFTCCVGSGMENHSKYGRNIYYHSDNALYVGQFIGSELSWKEKGVSLIQTTQYPEEEGTSFEIQTESGKAAAFDLKLRYPAWARNGISVKVNGKDRPVEGQPGSFISLGNKWEDGDKIEVHIPFSLYTETMPDNKNRIAVFNGPVLLAGYLGPLDDPKANDPLYVPVLMTKDTIPSNWLRKIEGQSNTFELTGVSYPRQVTLKPFYRTQDCLYTVYWDSYSAEDWKRYQQKYEAEQARKNELERKTIDIFRMGEMQPERDHNFTEDKSWVGEYKSKKYREVDRGGKASFEMKIDGNKTVTLVFEYWGGFAGSHTFDIVVEGQKIATENITNKAPGKFIDETYKLPLGLTNGKKRIKVELLPHDGHRAGPVFTVRTIHDETES</sequence>
<dbReference type="InterPro" id="IPR008928">
    <property type="entry name" value="6-hairpin_glycosidase_sf"/>
</dbReference>
<dbReference type="AlphaFoldDB" id="A0A2T5BYW5"/>
<evidence type="ECO:0000313" key="5">
    <source>
        <dbReference type="Proteomes" id="UP000243525"/>
    </source>
</evidence>
<evidence type="ECO:0000259" key="2">
    <source>
        <dbReference type="Pfam" id="PF20620"/>
    </source>
</evidence>
<dbReference type="InterPro" id="IPR012878">
    <property type="entry name" value="Beta-AFase-like_GH127_cat"/>
</dbReference>
<evidence type="ECO:0008006" key="6">
    <source>
        <dbReference type="Google" id="ProtNLM"/>
    </source>
</evidence>
<dbReference type="Pfam" id="PF20736">
    <property type="entry name" value="Glyco_hydro127M"/>
    <property type="match status" value="1"/>
</dbReference>
<evidence type="ECO:0000259" key="3">
    <source>
        <dbReference type="Pfam" id="PF20736"/>
    </source>
</evidence>
<name>A0A2T5BYW5_9BACT</name>
<dbReference type="Pfam" id="PF07944">
    <property type="entry name" value="Beta-AFase-like_GH127_cat"/>
    <property type="match status" value="1"/>
</dbReference>
<accession>A0A2T5BYW5</accession>
<dbReference type="OrthoDB" id="9757939at2"/>
<organism evidence="4 5">
    <name type="scientific">Mangrovibacterium marinum</name>
    <dbReference type="NCBI Taxonomy" id="1639118"/>
    <lineage>
        <taxon>Bacteria</taxon>
        <taxon>Pseudomonadati</taxon>
        <taxon>Bacteroidota</taxon>
        <taxon>Bacteroidia</taxon>
        <taxon>Marinilabiliales</taxon>
        <taxon>Prolixibacteraceae</taxon>
        <taxon>Mangrovibacterium</taxon>
    </lineage>
</organism>
<feature type="domain" description="Non-reducing end beta-L-arabinofuranosidase-like GH127 catalytic" evidence="1">
    <location>
        <begin position="57"/>
        <end position="436"/>
    </location>
</feature>
<dbReference type="PROSITE" id="PS51257">
    <property type="entry name" value="PROKAR_LIPOPROTEIN"/>
    <property type="match status" value="1"/>
</dbReference>
<dbReference type="InterPro" id="IPR046544">
    <property type="entry name" value="GH146_SB_dom"/>
</dbReference>
<evidence type="ECO:0000259" key="1">
    <source>
        <dbReference type="Pfam" id="PF07944"/>
    </source>
</evidence>
<dbReference type="Pfam" id="PF20620">
    <property type="entry name" value="DUF6805"/>
    <property type="match status" value="1"/>
</dbReference>
<dbReference type="InterPro" id="IPR049046">
    <property type="entry name" value="Beta-AFase-like_GH127_middle"/>
</dbReference>
<proteinExistence type="predicted"/>
<protein>
    <recommendedName>
        <fullName evidence="6">DUF1680 family protein</fullName>
    </recommendedName>
</protein>
<dbReference type="SUPFAM" id="SSF48208">
    <property type="entry name" value="Six-hairpin glycosidases"/>
    <property type="match status" value="1"/>
</dbReference>
<dbReference type="Proteomes" id="UP000243525">
    <property type="component" value="Unassembled WGS sequence"/>
</dbReference>
<feature type="domain" description="Glycoside hydrolase GH146 substrate-binding" evidence="2">
    <location>
        <begin position="660"/>
        <end position="794"/>
    </location>
</feature>
<comment type="caution">
    <text evidence="4">The sequence shown here is derived from an EMBL/GenBank/DDBJ whole genome shotgun (WGS) entry which is preliminary data.</text>
</comment>
<gene>
    <name evidence="4" type="ORF">C8N47_11746</name>
</gene>
<reference evidence="4 5" key="1">
    <citation type="submission" date="2018-04" db="EMBL/GenBank/DDBJ databases">
        <title>Genomic Encyclopedia of Archaeal and Bacterial Type Strains, Phase II (KMG-II): from individual species to whole genera.</title>
        <authorList>
            <person name="Goeker M."/>
        </authorList>
    </citation>
    <scope>NUCLEOTIDE SEQUENCE [LARGE SCALE GENOMIC DNA]</scope>
    <source>
        <strain evidence="4 5">DSM 28823</strain>
    </source>
</reference>
<dbReference type="PANTHER" id="PTHR31151">
    <property type="entry name" value="PROLINE-TRNA LIGASE (DUF1680)"/>
    <property type="match status" value="1"/>
</dbReference>
<dbReference type="EMBL" id="QAAD01000017">
    <property type="protein sequence ID" value="PTN07451.1"/>
    <property type="molecule type" value="Genomic_DNA"/>
</dbReference>
<dbReference type="GO" id="GO:0005975">
    <property type="term" value="P:carbohydrate metabolic process"/>
    <property type="evidence" value="ECO:0007669"/>
    <property type="project" value="InterPro"/>
</dbReference>